<keyword evidence="2" id="KW-1185">Reference proteome</keyword>
<sequence length="186" mass="21218">MVLLKDTEKLSTPCALRSDNISKLIVYTFDNLHGANNFDLVYDDFNKTDDYNIFFQHCYNQDVVAISFNLHSAMYNLDSGAPIAKACSLLLRVLYDFYISYTDCAQCWPSIILPFTSEVLNGLTPVTLIVLICCGWPLLVKPYSANTDLCPMYYLVYANLGLNAIKLVYDQIFRCHHEIVCFVTYV</sequence>
<dbReference type="Proteomes" id="UP000631114">
    <property type="component" value="Unassembled WGS sequence"/>
</dbReference>
<dbReference type="OrthoDB" id="10659918at2759"/>
<dbReference type="EMBL" id="JADFTS010000004">
    <property type="protein sequence ID" value="KAF9609538.1"/>
    <property type="molecule type" value="Genomic_DNA"/>
</dbReference>
<proteinExistence type="predicted"/>
<protein>
    <submittedName>
        <fullName evidence="1">Uncharacterized protein</fullName>
    </submittedName>
</protein>
<evidence type="ECO:0000313" key="1">
    <source>
        <dbReference type="EMBL" id="KAF9609538.1"/>
    </source>
</evidence>
<evidence type="ECO:0000313" key="2">
    <source>
        <dbReference type="Proteomes" id="UP000631114"/>
    </source>
</evidence>
<accession>A0A835I5H0</accession>
<reference evidence="1 2" key="1">
    <citation type="submission" date="2020-10" db="EMBL/GenBank/DDBJ databases">
        <title>The Coptis chinensis genome and diversification of protoberbering-type alkaloids.</title>
        <authorList>
            <person name="Wang B."/>
            <person name="Shu S."/>
            <person name="Song C."/>
            <person name="Liu Y."/>
        </authorList>
    </citation>
    <scope>NUCLEOTIDE SEQUENCE [LARGE SCALE GENOMIC DNA]</scope>
    <source>
        <strain evidence="1">HL-2020</strain>
        <tissue evidence="1">Leaf</tissue>
    </source>
</reference>
<gene>
    <name evidence="1" type="ORF">IFM89_016899</name>
</gene>
<name>A0A835I5H0_9MAGN</name>
<organism evidence="1 2">
    <name type="scientific">Coptis chinensis</name>
    <dbReference type="NCBI Taxonomy" id="261450"/>
    <lineage>
        <taxon>Eukaryota</taxon>
        <taxon>Viridiplantae</taxon>
        <taxon>Streptophyta</taxon>
        <taxon>Embryophyta</taxon>
        <taxon>Tracheophyta</taxon>
        <taxon>Spermatophyta</taxon>
        <taxon>Magnoliopsida</taxon>
        <taxon>Ranunculales</taxon>
        <taxon>Ranunculaceae</taxon>
        <taxon>Coptidoideae</taxon>
        <taxon>Coptis</taxon>
    </lineage>
</organism>
<comment type="caution">
    <text evidence="1">The sequence shown here is derived from an EMBL/GenBank/DDBJ whole genome shotgun (WGS) entry which is preliminary data.</text>
</comment>
<dbReference type="AlphaFoldDB" id="A0A835I5H0"/>